<name>A0A1G5FLU9_9GAMM</name>
<accession>A0A1G5FLU9</accession>
<dbReference type="Gene3D" id="3.20.20.370">
    <property type="entry name" value="Glycoside hydrolase/deacetylase"/>
    <property type="match status" value="1"/>
</dbReference>
<keyword evidence="2" id="KW-0812">Transmembrane</keyword>
<reference evidence="4" key="1">
    <citation type="submission" date="2016-10" db="EMBL/GenBank/DDBJ databases">
        <authorList>
            <person name="Varghese N."/>
        </authorList>
    </citation>
    <scope>NUCLEOTIDE SEQUENCE [LARGE SCALE GENOMIC DNA]</scope>
    <source>
        <strain evidence="4">HL 19</strain>
    </source>
</reference>
<dbReference type="OrthoDB" id="9784811at2"/>
<dbReference type="Proteomes" id="UP000183104">
    <property type="component" value="Unassembled WGS sequence"/>
</dbReference>
<dbReference type="EMBL" id="FMUN01000005">
    <property type="protein sequence ID" value="SCY40322.1"/>
    <property type="molecule type" value="Genomic_DNA"/>
</dbReference>
<dbReference type="Pfam" id="PF04748">
    <property type="entry name" value="Polysacc_deac_2"/>
    <property type="match status" value="1"/>
</dbReference>
<dbReference type="RefSeq" id="WP_054965293.1">
    <property type="nucleotide sequence ID" value="NZ_FMUN01000005.1"/>
</dbReference>
<dbReference type="PANTHER" id="PTHR30105">
    <property type="entry name" value="UNCHARACTERIZED YIBQ-RELATED"/>
    <property type="match status" value="1"/>
</dbReference>
<dbReference type="STRING" id="381306.AN478_03765"/>
<evidence type="ECO:0000313" key="4">
    <source>
        <dbReference type="Proteomes" id="UP000183104"/>
    </source>
</evidence>
<gene>
    <name evidence="3" type="ORF">SAMN05661077_2025</name>
</gene>
<evidence type="ECO:0000256" key="2">
    <source>
        <dbReference type="SAM" id="Phobius"/>
    </source>
</evidence>
<dbReference type="GO" id="GO:0005975">
    <property type="term" value="P:carbohydrate metabolic process"/>
    <property type="evidence" value="ECO:0007669"/>
    <property type="project" value="InterPro"/>
</dbReference>
<dbReference type="CDD" id="cd10936">
    <property type="entry name" value="CE4_DAC2"/>
    <property type="match status" value="1"/>
</dbReference>
<feature type="transmembrane region" description="Helical" evidence="2">
    <location>
        <begin position="21"/>
        <end position="44"/>
    </location>
</feature>
<dbReference type="PANTHER" id="PTHR30105:SF2">
    <property type="entry name" value="DIVERGENT POLYSACCHARIDE DEACETYLASE SUPERFAMILY"/>
    <property type="match status" value="1"/>
</dbReference>
<dbReference type="InterPro" id="IPR006837">
    <property type="entry name" value="Divergent_DAC"/>
</dbReference>
<dbReference type="SUPFAM" id="SSF88713">
    <property type="entry name" value="Glycoside hydrolase/deacetylase"/>
    <property type="match status" value="1"/>
</dbReference>
<evidence type="ECO:0000313" key="3">
    <source>
        <dbReference type="EMBL" id="SCY40322.1"/>
    </source>
</evidence>
<feature type="region of interest" description="Disordered" evidence="1">
    <location>
        <begin position="53"/>
        <end position="83"/>
    </location>
</feature>
<dbReference type="InterPro" id="IPR011330">
    <property type="entry name" value="Glyco_hydro/deAcase_b/a-brl"/>
</dbReference>
<keyword evidence="2" id="KW-0472">Membrane</keyword>
<protein>
    <submittedName>
        <fullName evidence="3">Uncharacterized conserved protein YibQ, putative polysaccharide deacetylase 2 family</fullName>
    </submittedName>
</protein>
<evidence type="ECO:0000256" key="1">
    <source>
        <dbReference type="SAM" id="MobiDB-lite"/>
    </source>
</evidence>
<organism evidence="3 4">
    <name type="scientific">Thiohalorhabdus denitrificans</name>
    <dbReference type="NCBI Taxonomy" id="381306"/>
    <lineage>
        <taxon>Bacteria</taxon>
        <taxon>Pseudomonadati</taxon>
        <taxon>Pseudomonadota</taxon>
        <taxon>Gammaproteobacteria</taxon>
        <taxon>Thiohalorhabdales</taxon>
        <taxon>Thiohalorhabdaceae</taxon>
        <taxon>Thiohalorhabdus</taxon>
    </lineage>
</organism>
<dbReference type="AlphaFoldDB" id="A0A1G5FLU9"/>
<keyword evidence="4" id="KW-1185">Reference proteome</keyword>
<sequence>MARKRSGKRKKPSPAQRRRRYLAAGLLGLGLLLGLVGGIGVWVYSGGDPAGHRTVQRTPSVEAEPEKGPADPAEEEPGLRDRGPRAAIIIDDMGRSRAQARAISRLPYPVAMAVLPGTPHADDTARQAHAREKEVLVHMPMEPGDSAIPLGPTFLREDMDREALVRQLRANLRVIPHAVGINNHMGSALTADARSMGWVMEALGEHDLFFVDSRTTHKTRALDEARSAGIHSASRDVFLDHEPTEEYVRAQFRELLRLARNRGTAIAIGHPHPATLKVLREMLPAASAAGVEIVPVREVVAVRSSEAARAGTLAYSDTNQGEGEAP</sequence>
<proteinExistence type="predicted"/>
<keyword evidence="2" id="KW-1133">Transmembrane helix</keyword>